<evidence type="ECO:0000313" key="2">
    <source>
        <dbReference type="EMBL" id="KAK2118894.1"/>
    </source>
</evidence>
<name>A0ABQ9WB86_SAGOE</name>
<dbReference type="EMBL" id="JASSZA010000001">
    <property type="protein sequence ID" value="KAK2118894.1"/>
    <property type="molecule type" value="Genomic_DNA"/>
</dbReference>
<keyword evidence="3" id="KW-1185">Reference proteome</keyword>
<evidence type="ECO:0000256" key="1">
    <source>
        <dbReference type="SAM" id="MobiDB-lite"/>
    </source>
</evidence>
<feature type="region of interest" description="Disordered" evidence="1">
    <location>
        <begin position="17"/>
        <end position="53"/>
    </location>
</feature>
<proteinExistence type="predicted"/>
<dbReference type="Proteomes" id="UP001266305">
    <property type="component" value="Unassembled WGS sequence"/>
</dbReference>
<sequence length="53" mass="5840">GATMAYSIACKIHQPSLKEDASSREMIPPCTENERKGIKGRLLDAHRSADNLK</sequence>
<protein>
    <submittedName>
        <fullName evidence="2">Uncharacterized protein</fullName>
    </submittedName>
</protein>
<feature type="non-terminal residue" evidence="2">
    <location>
        <position position="53"/>
    </location>
</feature>
<reference evidence="2 3" key="1">
    <citation type="submission" date="2023-05" db="EMBL/GenBank/DDBJ databases">
        <title>B98-5 Cell Line De Novo Hybrid Assembly: An Optical Mapping Approach.</title>
        <authorList>
            <person name="Kananen K."/>
            <person name="Auerbach J.A."/>
            <person name="Kautto E."/>
            <person name="Blachly J.S."/>
        </authorList>
    </citation>
    <scope>NUCLEOTIDE SEQUENCE [LARGE SCALE GENOMIC DNA]</scope>
    <source>
        <strain evidence="2">B95-8</strain>
        <tissue evidence="2">Cell line</tissue>
    </source>
</reference>
<evidence type="ECO:0000313" key="3">
    <source>
        <dbReference type="Proteomes" id="UP001266305"/>
    </source>
</evidence>
<feature type="compositionally biased region" description="Basic and acidic residues" evidence="1">
    <location>
        <begin position="32"/>
        <end position="53"/>
    </location>
</feature>
<comment type="caution">
    <text evidence="2">The sequence shown here is derived from an EMBL/GenBank/DDBJ whole genome shotgun (WGS) entry which is preliminary data.</text>
</comment>
<gene>
    <name evidence="2" type="ORF">P7K49_000280</name>
</gene>
<organism evidence="2 3">
    <name type="scientific">Saguinus oedipus</name>
    <name type="common">Cotton-top tamarin</name>
    <name type="synonym">Oedipomidas oedipus</name>
    <dbReference type="NCBI Taxonomy" id="9490"/>
    <lineage>
        <taxon>Eukaryota</taxon>
        <taxon>Metazoa</taxon>
        <taxon>Chordata</taxon>
        <taxon>Craniata</taxon>
        <taxon>Vertebrata</taxon>
        <taxon>Euteleostomi</taxon>
        <taxon>Mammalia</taxon>
        <taxon>Eutheria</taxon>
        <taxon>Euarchontoglires</taxon>
        <taxon>Primates</taxon>
        <taxon>Haplorrhini</taxon>
        <taxon>Platyrrhini</taxon>
        <taxon>Cebidae</taxon>
        <taxon>Callitrichinae</taxon>
        <taxon>Saguinus</taxon>
    </lineage>
</organism>
<accession>A0ABQ9WB86</accession>
<feature type="non-terminal residue" evidence="2">
    <location>
        <position position="1"/>
    </location>
</feature>